<dbReference type="AlphaFoldDB" id="A0AAV1KXP0"/>
<organism evidence="7 8">
    <name type="scientific">Parnassius mnemosyne</name>
    <name type="common">clouded apollo</name>
    <dbReference type="NCBI Taxonomy" id="213953"/>
    <lineage>
        <taxon>Eukaryota</taxon>
        <taxon>Metazoa</taxon>
        <taxon>Ecdysozoa</taxon>
        <taxon>Arthropoda</taxon>
        <taxon>Hexapoda</taxon>
        <taxon>Insecta</taxon>
        <taxon>Pterygota</taxon>
        <taxon>Neoptera</taxon>
        <taxon>Endopterygota</taxon>
        <taxon>Lepidoptera</taxon>
        <taxon>Glossata</taxon>
        <taxon>Ditrysia</taxon>
        <taxon>Papilionoidea</taxon>
        <taxon>Papilionidae</taxon>
        <taxon>Parnassiinae</taxon>
        <taxon>Parnassini</taxon>
        <taxon>Parnassius</taxon>
        <taxon>Driopa</taxon>
    </lineage>
</organism>
<sequence length="369" mass="43035">MNCSACNKKILRTDRCLECNQCHLKYHIECLNLKKEQFTALTTEYKSKWMCPSCTNITKRKRSSVNTPVQQTLVPLVENSMNSSLENSCCSLTDSQLFSANDDNLVTMGKISTLLDKKLNNYLSDFVESFRKSLKDDVKNLVQAEMYSMVQQLKHDFTVTTNFICDEQSSLKQEIENKSHIIKHLESETLRFQKEINVLTNRLTSIEKISRNKNLEIQLVPESRNENPMILFRNLCKTVDLQIDDENIHSCRRVAKYETSSNRPRNIIVTLINPRLRDQVLSACYRYNKAHKDNPLNTNDIGLHCEKRKMYVTEHLSPECKALHAAARKFAKEKKYKYVWVKYGRIYIRKEDTAACIHIRNMDCLKKLS</sequence>
<reference evidence="7 8" key="1">
    <citation type="submission" date="2023-11" db="EMBL/GenBank/DDBJ databases">
        <authorList>
            <person name="Hedman E."/>
            <person name="Englund M."/>
            <person name="Stromberg M."/>
            <person name="Nyberg Akerstrom W."/>
            <person name="Nylinder S."/>
            <person name="Jareborg N."/>
            <person name="Kallberg Y."/>
            <person name="Kronander E."/>
        </authorList>
    </citation>
    <scope>NUCLEOTIDE SEQUENCE [LARGE SCALE GENOMIC DNA]</scope>
</reference>
<dbReference type="InterPro" id="IPR019786">
    <property type="entry name" value="Zinc_finger_PHD-type_CS"/>
</dbReference>
<keyword evidence="1" id="KW-0479">Metal-binding</keyword>
<evidence type="ECO:0000313" key="8">
    <source>
        <dbReference type="Proteomes" id="UP001314205"/>
    </source>
</evidence>
<evidence type="ECO:0000256" key="5">
    <source>
        <dbReference type="SAM" id="Coils"/>
    </source>
</evidence>
<gene>
    <name evidence="7" type="ORF">PARMNEM_LOCUS7798</name>
</gene>
<proteinExistence type="predicted"/>
<keyword evidence="3" id="KW-0862">Zinc</keyword>
<evidence type="ECO:0000256" key="3">
    <source>
        <dbReference type="ARBA" id="ARBA00022833"/>
    </source>
</evidence>
<dbReference type="SUPFAM" id="SSF57903">
    <property type="entry name" value="FYVE/PHD zinc finger"/>
    <property type="match status" value="1"/>
</dbReference>
<dbReference type="InterPro" id="IPR013083">
    <property type="entry name" value="Znf_RING/FYVE/PHD"/>
</dbReference>
<evidence type="ECO:0000256" key="4">
    <source>
        <dbReference type="PROSITE-ProRule" id="PRU00146"/>
    </source>
</evidence>
<dbReference type="PROSITE" id="PS50016">
    <property type="entry name" value="ZF_PHD_2"/>
    <property type="match status" value="1"/>
</dbReference>
<name>A0AAV1KXP0_9NEOP</name>
<keyword evidence="2 4" id="KW-0863">Zinc-finger</keyword>
<dbReference type="Gene3D" id="3.30.40.10">
    <property type="entry name" value="Zinc/RING finger domain, C3HC4 (zinc finger)"/>
    <property type="match status" value="1"/>
</dbReference>
<evidence type="ECO:0000259" key="6">
    <source>
        <dbReference type="PROSITE" id="PS50016"/>
    </source>
</evidence>
<evidence type="ECO:0000313" key="7">
    <source>
        <dbReference type="EMBL" id="CAK1586902.1"/>
    </source>
</evidence>
<dbReference type="InterPro" id="IPR011011">
    <property type="entry name" value="Znf_FYVE_PHD"/>
</dbReference>
<protein>
    <recommendedName>
        <fullName evidence="6">PHD-type domain-containing protein</fullName>
    </recommendedName>
</protein>
<feature type="domain" description="PHD-type" evidence="6">
    <location>
        <begin position="1"/>
        <end position="57"/>
    </location>
</feature>
<feature type="coiled-coil region" evidence="5">
    <location>
        <begin position="168"/>
        <end position="202"/>
    </location>
</feature>
<dbReference type="Proteomes" id="UP001314205">
    <property type="component" value="Unassembled WGS sequence"/>
</dbReference>
<evidence type="ECO:0000256" key="2">
    <source>
        <dbReference type="ARBA" id="ARBA00022771"/>
    </source>
</evidence>
<dbReference type="InterPro" id="IPR019787">
    <property type="entry name" value="Znf_PHD-finger"/>
</dbReference>
<evidence type="ECO:0000256" key="1">
    <source>
        <dbReference type="ARBA" id="ARBA00022723"/>
    </source>
</evidence>
<dbReference type="SMART" id="SM00249">
    <property type="entry name" value="PHD"/>
    <property type="match status" value="1"/>
</dbReference>
<dbReference type="GO" id="GO:0008270">
    <property type="term" value="F:zinc ion binding"/>
    <property type="evidence" value="ECO:0007669"/>
    <property type="project" value="UniProtKB-KW"/>
</dbReference>
<dbReference type="Pfam" id="PF25298">
    <property type="entry name" value="Baculo_FP_2nd"/>
    <property type="match status" value="1"/>
</dbReference>
<dbReference type="InterPro" id="IPR057251">
    <property type="entry name" value="FP_C"/>
</dbReference>
<keyword evidence="8" id="KW-1185">Reference proteome</keyword>
<keyword evidence="5" id="KW-0175">Coiled coil</keyword>
<dbReference type="InterPro" id="IPR001965">
    <property type="entry name" value="Znf_PHD"/>
</dbReference>
<accession>A0AAV1KXP0</accession>
<comment type="caution">
    <text evidence="7">The sequence shown here is derived from an EMBL/GenBank/DDBJ whole genome shotgun (WGS) entry which is preliminary data.</text>
</comment>
<dbReference type="CDD" id="cd15489">
    <property type="entry name" value="PHD_SF"/>
    <property type="match status" value="1"/>
</dbReference>
<dbReference type="EMBL" id="CAVLGL010000081">
    <property type="protein sequence ID" value="CAK1586902.1"/>
    <property type="molecule type" value="Genomic_DNA"/>
</dbReference>
<dbReference type="PROSITE" id="PS01359">
    <property type="entry name" value="ZF_PHD_1"/>
    <property type="match status" value="1"/>
</dbReference>